<dbReference type="Proteomes" id="UP000014137">
    <property type="component" value="Unassembled WGS sequence"/>
</dbReference>
<organism evidence="1 3">
    <name type="scientific">Amycolatopsis azurea DSM 43854</name>
    <dbReference type="NCBI Taxonomy" id="1238180"/>
    <lineage>
        <taxon>Bacteria</taxon>
        <taxon>Bacillati</taxon>
        <taxon>Actinomycetota</taxon>
        <taxon>Actinomycetes</taxon>
        <taxon>Pseudonocardiales</taxon>
        <taxon>Pseudonocardiaceae</taxon>
        <taxon>Amycolatopsis</taxon>
    </lineage>
</organism>
<dbReference type="EMBL" id="ANMG01000051">
    <property type="protein sequence ID" value="EMD24981.1"/>
    <property type="molecule type" value="Genomic_DNA"/>
</dbReference>
<proteinExistence type="predicted"/>
<evidence type="ECO:0000313" key="2">
    <source>
        <dbReference type="EMBL" id="OOC05255.1"/>
    </source>
</evidence>
<name>M2QE22_9PSEU</name>
<reference evidence="2 4" key="2">
    <citation type="submission" date="2017-02" db="EMBL/GenBank/DDBJ databases">
        <title>Amycolatopsis azurea DSM 43854 draft genome.</title>
        <authorList>
            <person name="Mayilraj S."/>
        </authorList>
    </citation>
    <scope>NUCLEOTIDE SEQUENCE [LARGE SCALE GENOMIC DNA]</scope>
    <source>
        <strain evidence="2 4">DSM 43854</strain>
    </source>
</reference>
<evidence type="ECO:0000313" key="3">
    <source>
        <dbReference type="Proteomes" id="UP000014137"/>
    </source>
</evidence>
<reference evidence="1 3" key="1">
    <citation type="submission" date="2012-10" db="EMBL/GenBank/DDBJ databases">
        <title>Genome assembly of Amycolatopsis azurea DSM 43854.</title>
        <authorList>
            <person name="Khatri I."/>
            <person name="Kaur I."/>
            <person name="Subramanian S."/>
            <person name="Mayilraj S."/>
        </authorList>
    </citation>
    <scope>NUCLEOTIDE SEQUENCE [LARGE SCALE GENOMIC DNA]</scope>
    <source>
        <strain evidence="1 3">DSM 43854</strain>
    </source>
</reference>
<dbReference type="RefSeq" id="WP_005161661.1">
    <property type="nucleotide sequence ID" value="NZ_ANMG01000051.1"/>
</dbReference>
<dbReference type="PATRIC" id="fig|1238180.3.peg.5245"/>
<keyword evidence="4" id="KW-1185">Reference proteome</keyword>
<dbReference type="OrthoDB" id="6313019at2"/>
<sequence>MTDLKEFRRACYEAARRTRGQVVRFVPGDQGRNFDTGEIAYPHRTVAVVWTQDRDEDGRHEILGIADAFITFGTITFIDEPGLLAVLGELLPGHRLYSRAELEAPIDPTAPRWKNHYDVRYWRPDCLGQVLFSCWD</sequence>
<accession>M2QE22</accession>
<gene>
    <name evidence="2" type="ORF">B0293_17540</name>
    <name evidence="1" type="ORF">C791_5330</name>
</gene>
<protein>
    <submittedName>
        <fullName evidence="1">Uncharacterized protein</fullName>
    </submittedName>
</protein>
<dbReference type="EMBL" id="MUXN01000013">
    <property type="protein sequence ID" value="OOC05255.1"/>
    <property type="molecule type" value="Genomic_DNA"/>
</dbReference>
<comment type="caution">
    <text evidence="1">The sequence shown here is derived from an EMBL/GenBank/DDBJ whole genome shotgun (WGS) entry which is preliminary data.</text>
</comment>
<dbReference type="Proteomes" id="UP000188551">
    <property type="component" value="Unassembled WGS sequence"/>
</dbReference>
<dbReference type="AlphaFoldDB" id="M2QE22"/>
<evidence type="ECO:0000313" key="1">
    <source>
        <dbReference type="EMBL" id="EMD24981.1"/>
    </source>
</evidence>
<evidence type="ECO:0000313" key="4">
    <source>
        <dbReference type="Proteomes" id="UP000188551"/>
    </source>
</evidence>